<dbReference type="AlphaFoldDB" id="A0A218XW12"/>
<accession>A0A218XW12</accession>
<evidence type="ECO:0000313" key="2">
    <source>
        <dbReference type="EMBL" id="OWM89154.1"/>
    </source>
</evidence>
<dbReference type="EMBL" id="MTKT01000676">
    <property type="protein sequence ID" value="OWM89154.1"/>
    <property type="molecule type" value="Genomic_DNA"/>
</dbReference>
<evidence type="ECO:0008006" key="4">
    <source>
        <dbReference type="Google" id="ProtNLM"/>
    </source>
</evidence>
<reference evidence="3" key="1">
    <citation type="journal article" date="2017" name="Plant J.">
        <title>The pomegranate (Punica granatum L.) genome and the genomics of punicalagin biosynthesis.</title>
        <authorList>
            <person name="Qin G."/>
            <person name="Xu C."/>
            <person name="Ming R."/>
            <person name="Tang H."/>
            <person name="Guyot R."/>
            <person name="Kramer E.M."/>
            <person name="Hu Y."/>
            <person name="Yi X."/>
            <person name="Qi Y."/>
            <person name="Xu X."/>
            <person name="Gao Z."/>
            <person name="Pan H."/>
            <person name="Jian J."/>
            <person name="Tian Y."/>
            <person name="Yue Z."/>
            <person name="Xu Y."/>
        </authorList>
    </citation>
    <scope>NUCLEOTIDE SEQUENCE [LARGE SCALE GENOMIC DNA]</scope>
    <source>
        <strain evidence="3">cv. Dabenzi</strain>
    </source>
</reference>
<evidence type="ECO:0000256" key="1">
    <source>
        <dbReference type="SAM" id="SignalP"/>
    </source>
</evidence>
<protein>
    <recommendedName>
        <fullName evidence="4">Secreted protein</fullName>
    </recommendedName>
</protein>
<sequence length="67" mass="6843">MAMSSVMLVAMLAAKWFAIPSSAVKRAGLTKLDVVCAVDGECLIGTPECVVDISVGIRGDVTCVSGV</sequence>
<name>A0A218XW12_PUNGR</name>
<evidence type="ECO:0000313" key="3">
    <source>
        <dbReference type="Proteomes" id="UP000197138"/>
    </source>
</evidence>
<comment type="caution">
    <text evidence="2">The sequence shown here is derived from an EMBL/GenBank/DDBJ whole genome shotgun (WGS) entry which is preliminary data.</text>
</comment>
<feature type="chain" id="PRO_5012081182" description="Secreted protein" evidence="1">
    <location>
        <begin position="19"/>
        <end position="67"/>
    </location>
</feature>
<feature type="signal peptide" evidence="1">
    <location>
        <begin position="1"/>
        <end position="18"/>
    </location>
</feature>
<dbReference type="Proteomes" id="UP000197138">
    <property type="component" value="Unassembled WGS sequence"/>
</dbReference>
<proteinExistence type="predicted"/>
<gene>
    <name evidence="2" type="ORF">CDL15_Pgr026317</name>
</gene>
<keyword evidence="1" id="KW-0732">Signal</keyword>
<organism evidence="2 3">
    <name type="scientific">Punica granatum</name>
    <name type="common">Pomegranate</name>
    <dbReference type="NCBI Taxonomy" id="22663"/>
    <lineage>
        <taxon>Eukaryota</taxon>
        <taxon>Viridiplantae</taxon>
        <taxon>Streptophyta</taxon>
        <taxon>Embryophyta</taxon>
        <taxon>Tracheophyta</taxon>
        <taxon>Spermatophyta</taxon>
        <taxon>Magnoliopsida</taxon>
        <taxon>eudicotyledons</taxon>
        <taxon>Gunneridae</taxon>
        <taxon>Pentapetalae</taxon>
        <taxon>rosids</taxon>
        <taxon>malvids</taxon>
        <taxon>Myrtales</taxon>
        <taxon>Lythraceae</taxon>
        <taxon>Punica</taxon>
    </lineage>
</organism>